<name>A0ABR5IGB1_9ACTN</name>
<feature type="region of interest" description="Disordered" evidence="1">
    <location>
        <begin position="47"/>
        <end position="72"/>
    </location>
</feature>
<sequence length="168" mass="17538">MSPSKPTQHAEYNRTTTEANLPLLATEMRLGLREYVKDEGLELDDQSPAWVTRSSQSVKPGPLAPQSLEPDTEDTDFGTLVVLTPAHLIVEVVGSSKGVVVTSVPFAQATLSPTDSLSTDPAQRGFTVSGFGDAGPLGNTCHIGLGPESDADDCFAAVRSAILSAAGI</sequence>
<evidence type="ECO:0000256" key="1">
    <source>
        <dbReference type="SAM" id="MobiDB-lite"/>
    </source>
</evidence>
<evidence type="ECO:0000313" key="3">
    <source>
        <dbReference type="Proteomes" id="UP000037247"/>
    </source>
</evidence>
<gene>
    <name evidence="2" type="ORF">ABW18_05650</name>
</gene>
<comment type="caution">
    <text evidence="2">The sequence shown here is derived from an EMBL/GenBank/DDBJ whole genome shotgun (WGS) entry which is preliminary data.</text>
</comment>
<evidence type="ECO:0000313" key="2">
    <source>
        <dbReference type="EMBL" id="KNA92744.1"/>
    </source>
</evidence>
<reference evidence="2 3" key="1">
    <citation type="submission" date="2015-05" db="EMBL/GenBank/DDBJ databases">
        <title>Draft genome sequence of the bacterium Gordonia jacobaea a new member of the Gordonia genus.</title>
        <authorList>
            <person name="Jimenez-Galisteo G."/>
            <person name="Dominguez A."/>
            <person name="Munoz E."/>
            <person name="Vinas M."/>
        </authorList>
    </citation>
    <scope>NUCLEOTIDE SEQUENCE [LARGE SCALE GENOMIC DNA]</scope>
    <source>
        <strain evidence="3">mv1</strain>
    </source>
</reference>
<dbReference type="RefSeq" id="WP_049697953.1">
    <property type="nucleotide sequence ID" value="NZ_LDTZ01000014.1"/>
</dbReference>
<organism evidence="2 3">
    <name type="scientific">Gordonia jacobaea</name>
    <dbReference type="NCBI Taxonomy" id="122202"/>
    <lineage>
        <taxon>Bacteria</taxon>
        <taxon>Bacillati</taxon>
        <taxon>Actinomycetota</taxon>
        <taxon>Actinomycetes</taxon>
        <taxon>Mycobacteriales</taxon>
        <taxon>Gordoniaceae</taxon>
        <taxon>Gordonia</taxon>
    </lineage>
</organism>
<protein>
    <submittedName>
        <fullName evidence="2">Uncharacterized protein</fullName>
    </submittedName>
</protein>
<proteinExistence type="predicted"/>
<keyword evidence="3" id="KW-1185">Reference proteome</keyword>
<dbReference type="Proteomes" id="UP000037247">
    <property type="component" value="Unassembled WGS sequence"/>
</dbReference>
<dbReference type="EMBL" id="LDTZ01000014">
    <property type="protein sequence ID" value="KNA92744.1"/>
    <property type="molecule type" value="Genomic_DNA"/>
</dbReference>
<accession>A0ABR5IGB1</accession>